<dbReference type="SMART" id="SM00360">
    <property type="entry name" value="RRM"/>
    <property type="match status" value="1"/>
</dbReference>
<feature type="domain" description="RRM" evidence="6">
    <location>
        <begin position="46"/>
        <end position="124"/>
    </location>
</feature>
<dbReference type="OrthoDB" id="21467at2759"/>
<feature type="region of interest" description="Disordered" evidence="5">
    <location>
        <begin position="211"/>
        <end position="230"/>
    </location>
</feature>
<keyword evidence="2 4" id="KW-0694">RNA-binding</keyword>
<protein>
    <submittedName>
        <fullName evidence="7">MKI67 FHA domain-interacting nucleolar phosphoprotein</fullName>
    </submittedName>
</protein>
<dbReference type="InterPro" id="IPR035979">
    <property type="entry name" value="RBD_domain_sf"/>
</dbReference>
<evidence type="ECO:0000256" key="3">
    <source>
        <dbReference type="ARBA" id="ARBA00023242"/>
    </source>
</evidence>
<feature type="region of interest" description="Disordered" evidence="5">
    <location>
        <begin position="1"/>
        <end position="41"/>
    </location>
</feature>
<evidence type="ECO:0000313" key="7">
    <source>
        <dbReference type="EMBL" id="JAC54669.1"/>
    </source>
</evidence>
<organism evidence="7">
    <name type="scientific">Bactrocera dorsalis</name>
    <name type="common">Oriental fruit fly</name>
    <name type="synonym">Dacus dorsalis</name>
    <dbReference type="NCBI Taxonomy" id="27457"/>
    <lineage>
        <taxon>Eukaryota</taxon>
        <taxon>Metazoa</taxon>
        <taxon>Ecdysozoa</taxon>
        <taxon>Arthropoda</taxon>
        <taxon>Hexapoda</taxon>
        <taxon>Insecta</taxon>
        <taxon>Pterygota</taxon>
        <taxon>Neoptera</taxon>
        <taxon>Endopterygota</taxon>
        <taxon>Diptera</taxon>
        <taxon>Brachycera</taxon>
        <taxon>Muscomorpha</taxon>
        <taxon>Tephritoidea</taxon>
        <taxon>Tephritidae</taxon>
        <taxon>Bactrocera</taxon>
        <taxon>Bactrocera</taxon>
    </lineage>
</organism>
<dbReference type="KEGG" id="bdr:105232555"/>
<dbReference type="GO" id="GO:0005730">
    <property type="term" value="C:nucleolus"/>
    <property type="evidence" value="ECO:0007669"/>
    <property type="project" value="UniProtKB-SubCell"/>
</dbReference>
<feature type="compositionally biased region" description="Acidic residues" evidence="5">
    <location>
        <begin position="258"/>
        <end position="284"/>
    </location>
</feature>
<evidence type="ECO:0000256" key="1">
    <source>
        <dbReference type="ARBA" id="ARBA00004604"/>
    </source>
</evidence>
<dbReference type="Pfam" id="PF00076">
    <property type="entry name" value="RRM_1"/>
    <property type="match status" value="1"/>
</dbReference>
<proteinExistence type="predicted"/>
<dbReference type="AlphaFoldDB" id="A0A034WJ26"/>
<sequence>MPPIRKNKSDSSSRREKQTLESSGVVSGQLDKRLKQQQQKNNDKRGIVFIKHLPHGFFEEQLKNYFEQFGKVTRLRLGRSRRTGTSKGFAFVEFEYPEVAEVAAETMDNYLMFKKVVKAAYIPPEKQLYNYFKTSLRRVKNKAGKEIYVSHKTAAIQRKVKQMNNWSNKSYQKRVLKKLEKVEKLNQKYAHLGIDFSKVLIEPNKIEHKTEEVNDAKENKLKSGSVDKSKNSKTLNKTIELQDLLGNTLNDDSADEDYVVQSQSDEESPDIDSEQSDSSSDEETYGFARSSDSEETDRREKAAKQRSVPLGKSLKAAKVDKFEKLIKRKPQTGGIQKAKKVVKPPIVKKTSKSILQLTAAKEIVKAVPTKKGKSAVLKNKSSKLQKIRK</sequence>
<evidence type="ECO:0000256" key="5">
    <source>
        <dbReference type="SAM" id="MobiDB-lite"/>
    </source>
</evidence>
<gene>
    <name evidence="7" type="primary">MK67I</name>
</gene>
<dbReference type="GO" id="GO:0003723">
    <property type="term" value="F:RNA binding"/>
    <property type="evidence" value="ECO:0007669"/>
    <property type="project" value="UniProtKB-UniRule"/>
</dbReference>
<keyword evidence="3" id="KW-0539">Nucleus</keyword>
<feature type="region of interest" description="Disordered" evidence="5">
    <location>
        <begin position="258"/>
        <end position="312"/>
    </location>
</feature>
<dbReference type="CDD" id="cd12307">
    <property type="entry name" value="RRM_NIFK_like"/>
    <property type="match status" value="1"/>
</dbReference>
<dbReference type="SUPFAM" id="SSF54928">
    <property type="entry name" value="RNA-binding domain, RBD"/>
    <property type="match status" value="1"/>
</dbReference>
<dbReference type="InterPro" id="IPR012677">
    <property type="entry name" value="Nucleotide-bd_a/b_plait_sf"/>
</dbReference>
<comment type="subcellular location">
    <subcellularLocation>
        <location evidence="1">Nucleus</location>
        <location evidence="1">Nucleolus</location>
    </subcellularLocation>
</comment>
<evidence type="ECO:0000256" key="4">
    <source>
        <dbReference type="PROSITE-ProRule" id="PRU00176"/>
    </source>
</evidence>
<evidence type="ECO:0000259" key="6">
    <source>
        <dbReference type="PROSITE" id="PS50102"/>
    </source>
</evidence>
<reference evidence="7" key="1">
    <citation type="journal article" date="2014" name="BMC Genomics">
        <title>Characterizing the developmental transcriptome of the oriental fruit fly, Bactrocera dorsalis (Diptera: Tephritidae) through comparative genomic analysis with Drosophila melanogaster utilizing modENCODE datasets.</title>
        <authorList>
            <person name="Geib S.M."/>
            <person name="Calla B."/>
            <person name="Hall B."/>
            <person name="Hou S."/>
            <person name="Manoukis N.C."/>
        </authorList>
    </citation>
    <scope>NUCLEOTIDE SEQUENCE</scope>
    <source>
        <strain evidence="7">Punador</strain>
    </source>
</reference>
<evidence type="ECO:0000256" key="2">
    <source>
        <dbReference type="ARBA" id="ARBA00022884"/>
    </source>
</evidence>
<name>A0A034WJ26_BACDO</name>
<dbReference type="InterPro" id="IPR000504">
    <property type="entry name" value="RRM_dom"/>
</dbReference>
<dbReference type="PROSITE" id="PS50102">
    <property type="entry name" value="RRM"/>
    <property type="match status" value="1"/>
</dbReference>
<accession>A0A034WJ26</accession>
<dbReference type="GeneID" id="105232555"/>
<feature type="compositionally biased region" description="Basic and acidic residues" evidence="5">
    <location>
        <begin position="7"/>
        <end position="19"/>
    </location>
</feature>
<dbReference type="EMBL" id="GAKP01004283">
    <property type="protein sequence ID" value="JAC54669.1"/>
    <property type="molecule type" value="Transcribed_RNA"/>
</dbReference>
<dbReference type="Gene3D" id="3.30.70.330">
    <property type="match status" value="1"/>
</dbReference>
<dbReference type="RefSeq" id="XP_011212567.2">
    <property type="nucleotide sequence ID" value="XM_011214265.4"/>
</dbReference>
<dbReference type="PANTHER" id="PTHR46754">
    <property type="entry name" value="MKI67 FHA DOMAIN-INTERACTING NUCLEOLAR PHOSPHOPROTEIN"/>
    <property type="match status" value="1"/>
</dbReference>